<dbReference type="RefSeq" id="WP_097281425.1">
    <property type="nucleotide sequence ID" value="NZ_OCNJ01000015.1"/>
</dbReference>
<feature type="domain" description="ABC transporter" evidence="7">
    <location>
        <begin position="3"/>
        <end position="233"/>
    </location>
</feature>
<protein>
    <submittedName>
        <fullName evidence="8">Carbohydrate ABC transporter ATP-binding protein, CUT1 family</fullName>
    </submittedName>
</protein>
<dbReference type="SUPFAM" id="SSF52540">
    <property type="entry name" value="P-loop containing nucleoside triphosphate hydrolases"/>
    <property type="match status" value="1"/>
</dbReference>
<dbReference type="GO" id="GO:0016887">
    <property type="term" value="F:ATP hydrolysis activity"/>
    <property type="evidence" value="ECO:0007669"/>
    <property type="project" value="InterPro"/>
</dbReference>
<dbReference type="Gene3D" id="3.40.50.300">
    <property type="entry name" value="P-loop containing nucleotide triphosphate hydrolases"/>
    <property type="match status" value="1"/>
</dbReference>
<evidence type="ECO:0000313" key="9">
    <source>
        <dbReference type="Proteomes" id="UP000219621"/>
    </source>
</evidence>
<keyword evidence="5 8" id="KW-0067">ATP-binding</keyword>
<gene>
    <name evidence="8" type="ORF">SAMN05421508_11512</name>
</gene>
<evidence type="ECO:0000256" key="4">
    <source>
        <dbReference type="ARBA" id="ARBA00022741"/>
    </source>
</evidence>
<keyword evidence="9" id="KW-1185">Reference proteome</keyword>
<keyword evidence="3" id="KW-1003">Cell membrane</keyword>
<evidence type="ECO:0000313" key="8">
    <source>
        <dbReference type="EMBL" id="SOE00926.1"/>
    </source>
</evidence>
<dbReference type="Proteomes" id="UP000219621">
    <property type="component" value="Unassembled WGS sequence"/>
</dbReference>
<evidence type="ECO:0000256" key="3">
    <source>
        <dbReference type="ARBA" id="ARBA00022475"/>
    </source>
</evidence>
<dbReference type="GO" id="GO:0015408">
    <property type="term" value="F:ABC-type ferric iron transporter activity"/>
    <property type="evidence" value="ECO:0007669"/>
    <property type="project" value="InterPro"/>
</dbReference>
<evidence type="ECO:0000256" key="2">
    <source>
        <dbReference type="ARBA" id="ARBA00022448"/>
    </source>
</evidence>
<dbReference type="OrthoDB" id="394852at2"/>
<evidence type="ECO:0000256" key="5">
    <source>
        <dbReference type="ARBA" id="ARBA00022840"/>
    </source>
</evidence>
<dbReference type="CDD" id="cd03259">
    <property type="entry name" value="ABC_Carb_Solutes_like"/>
    <property type="match status" value="1"/>
</dbReference>
<dbReference type="Pfam" id="PF08402">
    <property type="entry name" value="TOBE_2"/>
    <property type="match status" value="1"/>
</dbReference>
<organism evidence="8 9">
    <name type="scientific">Caenispirillum bisanense</name>
    <dbReference type="NCBI Taxonomy" id="414052"/>
    <lineage>
        <taxon>Bacteria</taxon>
        <taxon>Pseudomonadati</taxon>
        <taxon>Pseudomonadota</taxon>
        <taxon>Alphaproteobacteria</taxon>
        <taxon>Rhodospirillales</taxon>
        <taxon>Novispirillaceae</taxon>
        <taxon>Caenispirillum</taxon>
    </lineage>
</organism>
<dbReference type="InterPro" id="IPR027417">
    <property type="entry name" value="P-loop_NTPase"/>
</dbReference>
<dbReference type="EMBL" id="OCNJ01000015">
    <property type="protein sequence ID" value="SOE00926.1"/>
    <property type="molecule type" value="Genomic_DNA"/>
</dbReference>
<dbReference type="Pfam" id="PF00005">
    <property type="entry name" value="ABC_tran"/>
    <property type="match status" value="1"/>
</dbReference>
<dbReference type="PROSITE" id="PS50893">
    <property type="entry name" value="ABC_TRANSPORTER_2"/>
    <property type="match status" value="1"/>
</dbReference>
<keyword evidence="4" id="KW-0547">Nucleotide-binding</keyword>
<dbReference type="GO" id="GO:0005524">
    <property type="term" value="F:ATP binding"/>
    <property type="evidence" value="ECO:0007669"/>
    <property type="project" value="UniProtKB-KW"/>
</dbReference>
<name>A0A286H0E5_9PROT</name>
<dbReference type="InterPro" id="IPR015853">
    <property type="entry name" value="ABC_transpr_FbpC"/>
</dbReference>
<dbReference type="InterPro" id="IPR008995">
    <property type="entry name" value="Mo/tungstate-bd_C_term_dom"/>
</dbReference>
<dbReference type="GO" id="GO:0055052">
    <property type="term" value="C:ATP-binding cassette (ABC) transporter complex, substrate-binding subunit-containing"/>
    <property type="evidence" value="ECO:0007669"/>
    <property type="project" value="TreeGrafter"/>
</dbReference>
<dbReference type="InterPro" id="IPR003439">
    <property type="entry name" value="ABC_transporter-like_ATP-bd"/>
</dbReference>
<evidence type="ECO:0000256" key="1">
    <source>
        <dbReference type="ARBA" id="ARBA00005417"/>
    </source>
</evidence>
<dbReference type="InterPro" id="IPR047641">
    <property type="entry name" value="ABC_transpr_MalK/UgpC-like"/>
</dbReference>
<dbReference type="PANTHER" id="PTHR43875:SF14">
    <property type="entry name" value="ABC TRANSPORTER ATP-BINDING PROTEIN"/>
    <property type="match status" value="1"/>
</dbReference>
<keyword evidence="2" id="KW-0813">Transport</keyword>
<dbReference type="Gene3D" id="2.40.50.100">
    <property type="match status" value="1"/>
</dbReference>
<dbReference type="SUPFAM" id="SSF50331">
    <property type="entry name" value="MOP-like"/>
    <property type="match status" value="1"/>
</dbReference>
<sequence>MTLELHNVSKVVRGETHIRDVSLRLERGSLNVLLGPTLSGKTSLMRLMAGLDEPTSGRVIMDGTDVTGWPVRKRSVAMVYQQFINYPTLSVWENIASPLKVAGRPKDEIERKVAEAAKLLRIDKMLDRTPLELSGGQQQRTALARALVKGADLVLLDEPLANLDYKLREELREELPRLFAETGSILVYATTEPAEALLLGGHTATLHEGAVTQFGPTLDVYRRPHDRRTAQVFSDPPMNFLDIELKGGMAWIGEAVVPAAGSLHGLADGGYTIGFRPNHLALKAGRPHAVELEAVVAVTEITGSESFVHMDYAGCRWVALAHGVHEPEIDAPVRVWLDPERFFVFDRAGDLVAAPEPRAAAA</sequence>
<dbReference type="AlphaFoldDB" id="A0A286H0E5"/>
<dbReference type="InterPro" id="IPR003593">
    <property type="entry name" value="AAA+_ATPase"/>
</dbReference>
<dbReference type="InterPro" id="IPR012340">
    <property type="entry name" value="NA-bd_OB-fold"/>
</dbReference>
<proteinExistence type="inferred from homology"/>
<comment type="similarity">
    <text evidence="1">Belongs to the ABC transporter superfamily.</text>
</comment>
<dbReference type="SMART" id="SM00382">
    <property type="entry name" value="AAA"/>
    <property type="match status" value="1"/>
</dbReference>
<dbReference type="InterPro" id="IPR013611">
    <property type="entry name" value="Transp-assoc_OB_typ2"/>
</dbReference>
<dbReference type="Gene3D" id="2.40.50.140">
    <property type="entry name" value="Nucleic acid-binding proteins"/>
    <property type="match status" value="1"/>
</dbReference>
<dbReference type="PANTHER" id="PTHR43875">
    <property type="entry name" value="MALTODEXTRIN IMPORT ATP-BINDING PROTEIN MSMX"/>
    <property type="match status" value="1"/>
</dbReference>
<evidence type="ECO:0000256" key="6">
    <source>
        <dbReference type="ARBA" id="ARBA00023136"/>
    </source>
</evidence>
<reference evidence="8 9" key="1">
    <citation type="submission" date="2017-09" db="EMBL/GenBank/DDBJ databases">
        <authorList>
            <person name="Ehlers B."/>
            <person name="Leendertz F.H."/>
        </authorList>
    </citation>
    <scope>NUCLEOTIDE SEQUENCE [LARGE SCALE GENOMIC DNA]</scope>
    <source>
        <strain evidence="8 9">USBA 140</strain>
    </source>
</reference>
<evidence type="ECO:0000259" key="7">
    <source>
        <dbReference type="PROSITE" id="PS50893"/>
    </source>
</evidence>
<keyword evidence="6" id="KW-0472">Membrane</keyword>
<accession>A0A286H0E5</accession>